<sequence length="119" mass="13588">MLKAIDKFINCHPPPILKSQQTALDILDVNVAASLMHVTLGPSLQSLIQRAIQYKNENGEADVEVKYLILAFAQDERFGKKFMKDFHIPHPTLTFLKTKKITAGPDYEIFDLEEMEEEI</sequence>
<reference evidence="2" key="1">
    <citation type="submission" date="2025-08" db="UniProtKB">
        <authorList>
            <consortium name="RefSeq"/>
        </authorList>
    </citation>
    <scope>IDENTIFICATION</scope>
    <source>
        <tissue evidence="2">Seedling</tissue>
    </source>
</reference>
<dbReference type="InterPro" id="IPR036628">
    <property type="entry name" value="Clp_N_dom_sf"/>
</dbReference>
<gene>
    <name evidence="2" type="primary">LOC132803624</name>
</gene>
<dbReference type="Proteomes" id="UP001652623">
    <property type="component" value="Chromosome 4"/>
</dbReference>
<proteinExistence type="predicted"/>
<organism evidence="1 2">
    <name type="scientific">Ziziphus jujuba</name>
    <name type="common">Chinese jujube</name>
    <name type="synonym">Ziziphus sativa</name>
    <dbReference type="NCBI Taxonomy" id="326968"/>
    <lineage>
        <taxon>Eukaryota</taxon>
        <taxon>Viridiplantae</taxon>
        <taxon>Streptophyta</taxon>
        <taxon>Embryophyta</taxon>
        <taxon>Tracheophyta</taxon>
        <taxon>Spermatophyta</taxon>
        <taxon>Magnoliopsida</taxon>
        <taxon>eudicotyledons</taxon>
        <taxon>Gunneridae</taxon>
        <taxon>Pentapetalae</taxon>
        <taxon>rosids</taxon>
        <taxon>fabids</taxon>
        <taxon>Rosales</taxon>
        <taxon>Rhamnaceae</taxon>
        <taxon>Paliureae</taxon>
        <taxon>Ziziphus</taxon>
    </lineage>
</organism>
<dbReference type="SUPFAM" id="SSF81923">
    <property type="entry name" value="Double Clp-N motif"/>
    <property type="match status" value="1"/>
</dbReference>
<protein>
    <submittedName>
        <fullName evidence="2">Uncharacterized protein LOC132803624</fullName>
    </submittedName>
</protein>
<evidence type="ECO:0000313" key="1">
    <source>
        <dbReference type="Proteomes" id="UP001652623"/>
    </source>
</evidence>
<evidence type="ECO:0000313" key="2">
    <source>
        <dbReference type="RefSeq" id="XP_060672871.1"/>
    </source>
</evidence>
<keyword evidence="1" id="KW-1185">Reference proteome</keyword>
<dbReference type="GeneID" id="132803624"/>
<name>A0ABM4A826_ZIZJJ</name>
<accession>A0ABM4A826</accession>
<dbReference type="RefSeq" id="XP_060672871.1">
    <property type="nucleotide sequence ID" value="XM_060816888.1"/>
</dbReference>